<keyword evidence="7" id="KW-1133">Transmembrane helix</keyword>
<protein>
    <submittedName>
        <fullName evidence="10">NELL2-like protein</fullName>
    </submittedName>
</protein>
<dbReference type="Gene3D" id="2.10.25.10">
    <property type="entry name" value="Laminin"/>
    <property type="match status" value="2"/>
</dbReference>
<dbReference type="EMBL" id="CP111017">
    <property type="protein sequence ID" value="WAR09412.1"/>
    <property type="molecule type" value="Genomic_DNA"/>
</dbReference>
<dbReference type="Pfam" id="PF00093">
    <property type="entry name" value="VWC"/>
    <property type="match status" value="1"/>
</dbReference>
<dbReference type="Proteomes" id="UP001164746">
    <property type="component" value="Chromosome 6"/>
</dbReference>
<evidence type="ECO:0000256" key="3">
    <source>
        <dbReference type="ARBA" id="ARBA00022737"/>
    </source>
</evidence>
<keyword evidence="7" id="KW-0472">Membrane</keyword>
<dbReference type="InterPro" id="IPR000152">
    <property type="entry name" value="EGF-type_Asp/Asn_hydroxyl_site"/>
</dbReference>
<dbReference type="InterPro" id="IPR018097">
    <property type="entry name" value="EGF_Ca-bd_CS"/>
</dbReference>
<dbReference type="PANTHER" id="PTHR24042">
    <property type="entry name" value="NEL HOMOLOG"/>
    <property type="match status" value="1"/>
</dbReference>
<feature type="transmembrane region" description="Helical" evidence="7">
    <location>
        <begin position="161"/>
        <end position="182"/>
    </location>
</feature>
<dbReference type="PANTHER" id="PTHR24042:SF5">
    <property type="entry name" value="EGF-LIKE CALCIUM-BINDING DOMAIN-CONTAINING PROTEIN"/>
    <property type="match status" value="1"/>
</dbReference>
<sequence length="190" mass="21630">MCLQRKCRYQGVFYEHGTTMSPKSCHICVCDDGVMQCDRQDPMTSCPRLDCPVEDLLHVQGQCCPICRGTDFCSRGHNCHSNATCINLSTRFTCQCRRGFQGNGSYCEDINECLETGGRNGHYCHTDQKCENTIGSYKCKCMTEHSHHENQSCASTLNGQMALFPITWVVTWFVSVITLWLCKNIQLRMR</sequence>
<dbReference type="CDD" id="cd00054">
    <property type="entry name" value="EGF_CA"/>
    <property type="match status" value="2"/>
</dbReference>
<dbReference type="SMART" id="SM00179">
    <property type="entry name" value="EGF_CA"/>
    <property type="match status" value="2"/>
</dbReference>
<dbReference type="InterPro" id="IPR001881">
    <property type="entry name" value="EGF-like_Ca-bd_dom"/>
</dbReference>
<dbReference type="PROSITE" id="PS50184">
    <property type="entry name" value="VWFC_2"/>
    <property type="match status" value="1"/>
</dbReference>
<dbReference type="PROSITE" id="PS00010">
    <property type="entry name" value="ASX_HYDROXYL"/>
    <property type="match status" value="2"/>
</dbReference>
<dbReference type="PROSITE" id="PS50026">
    <property type="entry name" value="EGF_3"/>
    <property type="match status" value="1"/>
</dbReference>
<evidence type="ECO:0000256" key="4">
    <source>
        <dbReference type="ARBA" id="ARBA00023157"/>
    </source>
</evidence>
<dbReference type="InterPro" id="IPR000742">
    <property type="entry name" value="EGF"/>
</dbReference>
<dbReference type="InterPro" id="IPR049883">
    <property type="entry name" value="NOTCH1_EGF-like"/>
</dbReference>
<gene>
    <name evidence="10" type="ORF">MAR_019370</name>
</gene>
<dbReference type="SMART" id="SM00214">
    <property type="entry name" value="VWC"/>
    <property type="match status" value="1"/>
</dbReference>
<evidence type="ECO:0000256" key="5">
    <source>
        <dbReference type="ARBA" id="ARBA00023180"/>
    </source>
</evidence>
<keyword evidence="3" id="KW-0677">Repeat</keyword>
<reference evidence="10" key="1">
    <citation type="submission" date="2022-11" db="EMBL/GenBank/DDBJ databases">
        <title>Centuries of genome instability and evolution in soft-shell clam transmissible cancer (bioRxiv).</title>
        <authorList>
            <person name="Hart S.F.M."/>
            <person name="Yonemitsu M.A."/>
            <person name="Giersch R.M."/>
            <person name="Beal B.F."/>
            <person name="Arriagada G."/>
            <person name="Davis B.W."/>
            <person name="Ostrander E.A."/>
            <person name="Goff S.P."/>
            <person name="Metzger M.J."/>
        </authorList>
    </citation>
    <scope>NUCLEOTIDE SEQUENCE</scope>
    <source>
        <strain evidence="10">MELC-2E11</strain>
        <tissue evidence="10">Siphon/mantle</tissue>
    </source>
</reference>
<dbReference type="InterPro" id="IPR001007">
    <property type="entry name" value="VWF_dom"/>
</dbReference>
<keyword evidence="2" id="KW-0732">Signal</keyword>
<name>A0ABY7EHD8_MYAAR</name>
<dbReference type="InterPro" id="IPR024731">
    <property type="entry name" value="NELL2-like_EGF"/>
</dbReference>
<dbReference type="Pfam" id="PF07645">
    <property type="entry name" value="EGF_CA"/>
    <property type="match status" value="1"/>
</dbReference>
<evidence type="ECO:0000259" key="8">
    <source>
        <dbReference type="PROSITE" id="PS50026"/>
    </source>
</evidence>
<dbReference type="InterPro" id="IPR051586">
    <property type="entry name" value="PKC-binding_NELL"/>
</dbReference>
<dbReference type="SMART" id="SM00181">
    <property type="entry name" value="EGF"/>
    <property type="match status" value="2"/>
</dbReference>
<dbReference type="Gene3D" id="6.20.200.20">
    <property type="match status" value="1"/>
</dbReference>
<evidence type="ECO:0000256" key="7">
    <source>
        <dbReference type="SAM" id="Phobius"/>
    </source>
</evidence>
<dbReference type="SUPFAM" id="SSF57196">
    <property type="entry name" value="EGF/Laminin"/>
    <property type="match status" value="2"/>
</dbReference>
<accession>A0ABY7EHD8</accession>
<feature type="domain" description="EGF-like" evidence="8">
    <location>
        <begin position="69"/>
        <end position="108"/>
    </location>
</feature>
<evidence type="ECO:0000256" key="6">
    <source>
        <dbReference type="PROSITE-ProRule" id="PRU00076"/>
    </source>
</evidence>
<dbReference type="Pfam" id="PF12947">
    <property type="entry name" value="EGF_3"/>
    <property type="match status" value="1"/>
</dbReference>
<evidence type="ECO:0000256" key="1">
    <source>
        <dbReference type="ARBA" id="ARBA00022536"/>
    </source>
</evidence>
<feature type="domain" description="VWFC" evidence="9">
    <location>
        <begin position="5"/>
        <end position="68"/>
    </location>
</feature>
<keyword evidence="5" id="KW-0325">Glycoprotein</keyword>
<keyword evidence="4" id="KW-1015">Disulfide bond</keyword>
<dbReference type="PROSITE" id="PS01187">
    <property type="entry name" value="EGF_CA"/>
    <property type="match status" value="1"/>
</dbReference>
<evidence type="ECO:0000313" key="10">
    <source>
        <dbReference type="EMBL" id="WAR09412.1"/>
    </source>
</evidence>
<evidence type="ECO:0000256" key="2">
    <source>
        <dbReference type="ARBA" id="ARBA00022729"/>
    </source>
</evidence>
<proteinExistence type="predicted"/>
<dbReference type="PROSITE" id="PS01186">
    <property type="entry name" value="EGF_2"/>
    <property type="match status" value="1"/>
</dbReference>
<keyword evidence="7" id="KW-0812">Transmembrane</keyword>
<keyword evidence="11" id="KW-1185">Reference proteome</keyword>
<comment type="caution">
    <text evidence="6">Lacks conserved residue(s) required for the propagation of feature annotation.</text>
</comment>
<evidence type="ECO:0000259" key="9">
    <source>
        <dbReference type="PROSITE" id="PS50184"/>
    </source>
</evidence>
<organism evidence="10 11">
    <name type="scientific">Mya arenaria</name>
    <name type="common">Soft-shell clam</name>
    <dbReference type="NCBI Taxonomy" id="6604"/>
    <lineage>
        <taxon>Eukaryota</taxon>
        <taxon>Metazoa</taxon>
        <taxon>Spiralia</taxon>
        <taxon>Lophotrochozoa</taxon>
        <taxon>Mollusca</taxon>
        <taxon>Bivalvia</taxon>
        <taxon>Autobranchia</taxon>
        <taxon>Heteroconchia</taxon>
        <taxon>Euheterodonta</taxon>
        <taxon>Imparidentia</taxon>
        <taxon>Neoheterodontei</taxon>
        <taxon>Myida</taxon>
        <taxon>Myoidea</taxon>
        <taxon>Myidae</taxon>
        <taxon>Mya</taxon>
    </lineage>
</organism>
<keyword evidence="1 6" id="KW-0245">EGF-like domain</keyword>
<dbReference type="SUPFAM" id="SSF57603">
    <property type="entry name" value="FnI-like domain"/>
    <property type="match status" value="1"/>
</dbReference>
<evidence type="ECO:0000313" key="11">
    <source>
        <dbReference type="Proteomes" id="UP001164746"/>
    </source>
</evidence>